<dbReference type="PANTHER" id="PTHR32438:SF5">
    <property type="entry name" value="4-ALPHA-GLUCANOTRANSFERASE DPE1, CHLOROPLASTIC_AMYLOPLASTIC"/>
    <property type="match status" value="1"/>
</dbReference>
<evidence type="ECO:0000313" key="13">
    <source>
        <dbReference type="Proteomes" id="UP000698242"/>
    </source>
</evidence>
<organism evidence="12 13">
    <name type="scientific">Profundibacterium mesophilum KAUST100406-0324</name>
    <dbReference type="NCBI Taxonomy" id="1037889"/>
    <lineage>
        <taxon>Bacteria</taxon>
        <taxon>Pseudomonadati</taxon>
        <taxon>Pseudomonadota</taxon>
        <taxon>Alphaproteobacteria</taxon>
        <taxon>Rhodobacterales</taxon>
        <taxon>Roseobacteraceae</taxon>
        <taxon>Profundibacterium</taxon>
    </lineage>
</organism>
<protein>
    <recommendedName>
        <fullName evidence="4 10">4-alpha-glucanotransferase</fullName>
        <ecNumber evidence="3 10">2.4.1.25</ecNumber>
    </recommendedName>
    <alternativeName>
        <fullName evidence="8 10">Amylomaltase</fullName>
    </alternativeName>
    <alternativeName>
        <fullName evidence="9 10">Disproportionating enzyme</fullName>
    </alternativeName>
</protein>
<dbReference type="NCBIfam" id="TIGR00217">
    <property type="entry name" value="malQ"/>
    <property type="match status" value="1"/>
</dbReference>
<evidence type="ECO:0000256" key="6">
    <source>
        <dbReference type="ARBA" id="ARBA00022679"/>
    </source>
</evidence>
<evidence type="ECO:0000256" key="10">
    <source>
        <dbReference type="RuleBase" id="RU361207"/>
    </source>
</evidence>
<dbReference type="InterPro" id="IPR017853">
    <property type="entry name" value="GH"/>
</dbReference>
<evidence type="ECO:0000256" key="4">
    <source>
        <dbReference type="ARBA" id="ARBA00020295"/>
    </source>
</evidence>
<evidence type="ECO:0000256" key="9">
    <source>
        <dbReference type="ARBA" id="ARBA00031501"/>
    </source>
</evidence>
<evidence type="ECO:0000256" key="8">
    <source>
        <dbReference type="ARBA" id="ARBA00031423"/>
    </source>
</evidence>
<evidence type="ECO:0000256" key="7">
    <source>
        <dbReference type="ARBA" id="ARBA00023277"/>
    </source>
</evidence>
<comment type="catalytic activity">
    <reaction evidence="1 10">
        <text>Transfers a segment of a (1-&gt;4)-alpha-D-glucan to a new position in an acceptor, which may be glucose or a (1-&gt;4)-alpha-D-glucan.</text>
        <dbReference type="EC" id="2.4.1.25"/>
    </reaction>
</comment>
<sequence length="650" mass="69540">MSETLEALSRYLGILPSYGDVTGEAHRTSPQTARAILASMGHEVGDEAAEAALLDRIETDAARRRLPQWHICTPGHVATPPGFDPDADWTLIREEADGAHGGAGEDAAQQGRGALPALPLGIHKVQQHGETCWLITAPDRLPDAPRSWGVTVPLYGIGGARHPIGTYGDLAQAAGALSRAGAGFVGVNPIHAGFPADPGAFSPYSPSSRRRLSVLHIETDRPAGADAGDRAADGGEGPDDTLRDGALIDYAAAAPARLAALRADHAAAGSPGPQAPDGDLLRFALHQALADRFGPYWPDWPEDYRDPASAACARFAEENAESVAFHAWAQQRAEEQLLEVRQAAGEMTLGLYLDLAVGIHPAGADTWTDPELYAHGVSLGAPPDDFSPAGQAWHLAPLRPDILAERGFVPLAQILRAQLRFARLLRIDHILGFERAFWVPDAPGVPGAYVQMPREALLAVVRLEATRAGAVIVGEDLGNVPDGLRADLAASGLLGCRVAMFEQHYGGEAVRFKAPEDYDRASLTSFSTHDLPTWAGWRKGRDLDWWERLGTLEGEALSQARAKREREVAALEQVVGGQGDEALLSYLAATPAALVAIQIEDILGLDEQPNLPGTVYDHPNWRRRLPVSMHELDRLSGTLQAARIMAQAGR</sequence>
<dbReference type="Pfam" id="PF02446">
    <property type="entry name" value="Glyco_hydro_77"/>
    <property type="match status" value="1"/>
</dbReference>
<feature type="region of interest" description="Disordered" evidence="11">
    <location>
        <begin position="219"/>
        <end position="243"/>
    </location>
</feature>
<accession>A0A921TGJ5</accession>
<dbReference type="GO" id="GO:0005975">
    <property type="term" value="P:carbohydrate metabolic process"/>
    <property type="evidence" value="ECO:0007669"/>
    <property type="project" value="InterPro"/>
</dbReference>
<evidence type="ECO:0000256" key="3">
    <source>
        <dbReference type="ARBA" id="ARBA00012560"/>
    </source>
</evidence>
<evidence type="ECO:0000256" key="5">
    <source>
        <dbReference type="ARBA" id="ARBA00022676"/>
    </source>
</evidence>
<name>A0A921TGJ5_9RHOB</name>
<comment type="similarity">
    <text evidence="2 10">Belongs to the disproportionating enzyme family.</text>
</comment>
<gene>
    <name evidence="12" type="ORF">PMES_00009</name>
</gene>
<dbReference type="SUPFAM" id="SSF51445">
    <property type="entry name" value="(Trans)glycosidases"/>
    <property type="match status" value="1"/>
</dbReference>
<evidence type="ECO:0000256" key="2">
    <source>
        <dbReference type="ARBA" id="ARBA00005684"/>
    </source>
</evidence>
<feature type="compositionally biased region" description="Basic and acidic residues" evidence="11">
    <location>
        <begin position="219"/>
        <end position="233"/>
    </location>
</feature>
<keyword evidence="5 10" id="KW-0328">Glycosyltransferase</keyword>
<dbReference type="AlphaFoldDB" id="A0A921TGJ5"/>
<proteinExistence type="inferred from homology"/>
<dbReference type="Gene3D" id="3.20.20.80">
    <property type="entry name" value="Glycosidases"/>
    <property type="match status" value="1"/>
</dbReference>
<evidence type="ECO:0000256" key="11">
    <source>
        <dbReference type="SAM" id="MobiDB-lite"/>
    </source>
</evidence>
<dbReference type="InterPro" id="IPR003385">
    <property type="entry name" value="Glyco_hydro_77"/>
</dbReference>
<comment type="caution">
    <text evidence="12">The sequence shown here is derived from an EMBL/GenBank/DDBJ whole genome shotgun (WGS) entry which is preliminary data.</text>
</comment>
<dbReference type="GO" id="GO:0004134">
    <property type="term" value="F:4-alpha-glucanotransferase activity"/>
    <property type="evidence" value="ECO:0007669"/>
    <property type="project" value="UniProtKB-EC"/>
</dbReference>
<dbReference type="EC" id="2.4.1.25" evidence="3 10"/>
<dbReference type="EMBL" id="APKE01000001">
    <property type="protein sequence ID" value="KAF0677504.1"/>
    <property type="molecule type" value="Genomic_DNA"/>
</dbReference>
<evidence type="ECO:0000256" key="1">
    <source>
        <dbReference type="ARBA" id="ARBA00000439"/>
    </source>
</evidence>
<dbReference type="PANTHER" id="PTHR32438">
    <property type="entry name" value="4-ALPHA-GLUCANOTRANSFERASE DPE1, CHLOROPLASTIC/AMYLOPLASTIC"/>
    <property type="match status" value="1"/>
</dbReference>
<reference evidence="12" key="1">
    <citation type="submission" date="2013-03" db="EMBL/GenBank/DDBJ databases">
        <title>Genome Sequence of the Profundibacterium mesophilum strain KAUST100406-0324T from Red Sea, a novel genus in the family Rhodobacteraceae.</title>
        <authorList>
            <person name="Essack M."/>
            <person name="Alam I."/>
            <person name="Lafi F."/>
            <person name="Alawi W."/>
            <person name="Kamanu F."/>
            <person name="Al-Suwailem A."/>
            <person name="Lee O.O."/>
            <person name="Xu Y."/>
            <person name="Bajic V."/>
            <person name="Qian P.-Y."/>
            <person name="Archer J."/>
        </authorList>
    </citation>
    <scope>NUCLEOTIDE SEQUENCE</scope>
    <source>
        <strain evidence="12">KAUST100406-0324</strain>
    </source>
</reference>
<keyword evidence="6 10" id="KW-0808">Transferase</keyword>
<dbReference type="OrthoDB" id="9763489at2"/>
<dbReference type="RefSeq" id="WP_159963487.1">
    <property type="nucleotide sequence ID" value="NZ_APKE01000001.1"/>
</dbReference>
<keyword evidence="13" id="KW-1185">Reference proteome</keyword>
<keyword evidence="7 10" id="KW-0119">Carbohydrate metabolism</keyword>
<dbReference type="Proteomes" id="UP000698242">
    <property type="component" value="Unassembled WGS sequence"/>
</dbReference>
<evidence type="ECO:0000313" key="12">
    <source>
        <dbReference type="EMBL" id="KAF0677504.1"/>
    </source>
</evidence>